<accession>A0A7R9EMD1</accession>
<feature type="region of interest" description="Disordered" evidence="1">
    <location>
        <begin position="137"/>
        <end position="156"/>
    </location>
</feature>
<gene>
    <name evidence="2" type="ORF">TMSB3V08_LOCUS12295</name>
</gene>
<feature type="compositionally biased region" description="Polar residues" evidence="1">
    <location>
        <begin position="139"/>
        <end position="156"/>
    </location>
</feature>
<evidence type="ECO:0000313" key="2">
    <source>
        <dbReference type="EMBL" id="CAD7435649.1"/>
    </source>
</evidence>
<proteinExistence type="predicted"/>
<name>A0A7R9EMD1_9NEOP</name>
<dbReference type="AlphaFoldDB" id="A0A7R9EMD1"/>
<sequence length="338" mass="38681">MTRNSMVSPVLRSHQFDWAKVLSSNPEKILFPEKKKALLTTVNLGSRVAHKIRRRLLSAVEDKEGDDPALVEGPYPREEDVLRNPTPAMQEVMSRLRQKSAPTPTWVQKHKADRNTRQTGESTLTWVQEHKADRRVNSHMGTGTQGRQVSQLSRGYRNTRQTGESTLTWVQEHKADSRCASPVERPRPLGSSRYRLPLTPAMEWVIKRRELLEEQSIRTTRSVSAARRKSVTLTSKTMVIVSSGAKKRTIPRSSQVRKKTLSPTCARVLRKSMAPRGSLYYQPDNANVHYACNYETFFWNHCLDQPPGSFNTFQYWSIVRSADNSSIFNKITNPTELY</sequence>
<dbReference type="EMBL" id="OB801525">
    <property type="protein sequence ID" value="CAD7435649.1"/>
    <property type="molecule type" value="Genomic_DNA"/>
</dbReference>
<reference evidence="2" key="1">
    <citation type="submission" date="2020-11" db="EMBL/GenBank/DDBJ databases">
        <authorList>
            <person name="Tran Van P."/>
        </authorList>
    </citation>
    <scope>NUCLEOTIDE SEQUENCE</scope>
</reference>
<feature type="region of interest" description="Disordered" evidence="1">
    <location>
        <begin position="97"/>
        <end position="119"/>
    </location>
</feature>
<evidence type="ECO:0000256" key="1">
    <source>
        <dbReference type="SAM" id="MobiDB-lite"/>
    </source>
</evidence>
<organism evidence="2">
    <name type="scientific">Timema monikensis</name>
    <dbReference type="NCBI Taxonomy" id="170555"/>
    <lineage>
        <taxon>Eukaryota</taxon>
        <taxon>Metazoa</taxon>
        <taxon>Ecdysozoa</taxon>
        <taxon>Arthropoda</taxon>
        <taxon>Hexapoda</taxon>
        <taxon>Insecta</taxon>
        <taxon>Pterygota</taxon>
        <taxon>Neoptera</taxon>
        <taxon>Polyneoptera</taxon>
        <taxon>Phasmatodea</taxon>
        <taxon>Timematodea</taxon>
        <taxon>Timematoidea</taxon>
        <taxon>Timematidae</taxon>
        <taxon>Timema</taxon>
    </lineage>
</organism>
<protein>
    <submittedName>
        <fullName evidence="2">Uncharacterized protein</fullName>
    </submittedName>
</protein>